<dbReference type="PIR" id="E82568">
    <property type="entry name" value="E82568"/>
</dbReference>
<dbReference type="HOGENOM" id="CLU_3013368_0_0_6"/>
<evidence type="ECO:0000313" key="1">
    <source>
        <dbReference type="EMBL" id="AAF85149.1"/>
    </source>
</evidence>
<organism evidence="1 2">
    <name type="scientific">Xylella fastidiosa (strain 9a5c)</name>
    <dbReference type="NCBI Taxonomy" id="160492"/>
    <lineage>
        <taxon>Bacteria</taxon>
        <taxon>Pseudomonadati</taxon>
        <taxon>Pseudomonadota</taxon>
        <taxon>Gammaproteobacteria</taxon>
        <taxon>Lysobacterales</taxon>
        <taxon>Lysobacteraceae</taxon>
        <taxon>Xylella</taxon>
    </lineage>
</organism>
<dbReference type="Proteomes" id="UP000000812">
    <property type="component" value="Chromosome"/>
</dbReference>
<sequence length="56" mass="6116">MLCLLFGDAGHRPCEQGGLGYVEWCLPVCDVSNCAMTCPVCSLWPMGVCYGEMKKI</sequence>
<dbReference type="STRING" id="160492.XF_2350"/>
<reference evidence="1 2" key="1">
    <citation type="journal article" date="2000" name="Nature">
        <title>The genome sequence of the plant pathogen Xylella fastidiosa.</title>
        <authorList>
            <person name="Simpson A.J."/>
            <person name="Reinach F.C."/>
            <person name="Arruda P."/>
            <person name="Abreu F.A."/>
            <person name="Acencio M."/>
            <person name="Alvarenga R."/>
            <person name="Alves L.M."/>
            <person name="Araya J.E."/>
            <person name="Baia G.S."/>
            <person name="Baptista C.S."/>
            <person name="Barros M.H."/>
            <person name="Bonaccorsi E.D."/>
            <person name="Bordin S."/>
            <person name="Bove J.M."/>
            <person name="Briones M.R."/>
            <person name="Bueno M.R."/>
            <person name="Camargo A.A."/>
            <person name="Camargo L.E."/>
            <person name="Carraro D.M."/>
            <person name="Carrer H."/>
            <person name="Colauto N.B."/>
            <person name="Colombo C."/>
            <person name="Costa F.F."/>
            <person name="Costa M.C."/>
            <person name="Costa-Neto C.M."/>
            <person name="Coutinho L.L."/>
            <person name="Cristofani M."/>
            <person name="Dias-Neto E."/>
            <person name="Docena C."/>
            <person name="El-Dorry H."/>
            <person name="Facincani A.P."/>
            <person name="Ferreira A.J."/>
            <person name="Ferreira V.C."/>
            <person name="Ferro J.A."/>
            <person name="Fraga J.S."/>
            <person name="Franca S.C."/>
            <person name="Franco M.C."/>
            <person name="Frohme M."/>
            <person name="Furlan L.R."/>
            <person name="Garnier M."/>
            <person name="Goldman G.H."/>
            <person name="Goldman M.H."/>
            <person name="Gomes S.L."/>
            <person name="Gruber A."/>
            <person name="Ho P.L."/>
            <person name="Hoheisel J.D."/>
            <person name="Junqueira M.L."/>
            <person name="Kemper E.L."/>
            <person name="Kitajima J.P."/>
            <person name="Krieger J.E."/>
            <person name="Kuramae E.E."/>
            <person name="Laigret F."/>
            <person name="Lambais M.R."/>
            <person name="Leite L.C."/>
            <person name="Lemos E.G."/>
            <person name="Lemos M.V."/>
            <person name="Lopes S.A."/>
            <person name="Lopes C.R."/>
            <person name="Machado J.A."/>
            <person name="Machado M.A."/>
            <person name="Madeira A.M."/>
            <person name="Madeira H.M."/>
            <person name="Marino C.L."/>
            <person name="Marques M.V."/>
            <person name="Martins E.A."/>
            <person name="Martins E.M."/>
            <person name="Matsukuma A.Y."/>
            <person name="Menck C.F."/>
            <person name="Miracca E.C."/>
            <person name="Miyaki C.Y."/>
            <person name="Monteriro-Vitorello C.B."/>
            <person name="Moon D.H."/>
            <person name="Nagai M.A."/>
            <person name="Nascimento A.L."/>
            <person name="Netto L.E."/>
            <person name="Nhani A.Jr."/>
            <person name="Nobrega F.G."/>
            <person name="Nunes L.R."/>
            <person name="Oliveira M.A."/>
            <person name="de Oliveira M.C."/>
            <person name="de Oliveira R.C."/>
            <person name="Palmieri D.A."/>
            <person name="Paris A."/>
            <person name="Peixoto B.R."/>
            <person name="Pereira G.A."/>
            <person name="Pereira H.A.Jr."/>
            <person name="Pesquero J.B."/>
            <person name="Quaggio R.B."/>
            <person name="Roberto P.G."/>
            <person name="Rodrigues V."/>
            <person name="de M Rosa A.J."/>
            <person name="de Rosa V.E.Jr."/>
            <person name="de Sa R.G."/>
            <person name="Santelli R.V."/>
            <person name="Sawasaki H.E."/>
            <person name="da Silva A.C."/>
            <person name="da Silva A.M."/>
            <person name="da Silva F.R."/>
            <person name="da Silva W.A.Jr."/>
            <person name="da Silveira J.F."/>
            <person name="Silvestri M.L."/>
            <person name="Siqueira W.J."/>
            <person name="de Souza A.A."/>
            <person name="de Souza A.P."/>
            <person name="Terenzi M.F."/>
            <person name="Truffi D."/>
            <person name="Tsai S.M."/>
            <person name="Tsuhako M.H."/>
            <person name="Vallada H."/>
            <person name="Van Sluys M.A."/>
            <person name="Verjovski-Almeida S."/>
            <person name="Vettore A.L."/>
            <person name="Zago M.A."/>
            <person name="Zatz M."/>
            <person name="Meidanis J."/>
            <person name="Setubal J.C."/>
        </authorList>
    </citation>
    <scope>NUCLEOTIDE SEQUENCE [LARGE SCALE GENOMIC DNA]</scope>
    <source>
        <strain evidence="1 2">9a5c</strain>
    </source>
</reference>
<dbReference type="KEGG" id="xfa:XF_2350"/>
<proteinExistence type="predicted"/>
<dbReference type="AlphaFoldDB" id="Q9PAZ5"/>
<evidence type="ECO:0000313" key="2">
    <source>
        <dbReference type="Proteomes" id="UP000000812"/>
    </source>
</evidence>
<accession>Q9PAZ5</accession>
<dbReference type="EMBL" id="AE003849">
    <property type="protein sequence ID" value="AAF85149.1"/>
    <property type="molecule type" value="Genomic_DNA"/>
</dbReference>
<protein>
    <submittedName>
        <fullName evidence="1">Uncharacterized protein</fullName>
    </submittedName>
</protein>
<gene>
    <name evidence="1" type="ordered locus">XF_2350</name>
</gene>
<name>Q9PAZ5_XYLFA</name>